<feature type="compositionally biased region" description="Polar residues" evidence="1">
    <location>
        <begin position="479"/>
        <end position="490"/>
    </location>
</feature>
<dbReference type="OrthoDB" id="3197614at2759"/>
<comment type="caution">
    <text evidence="2">The sequence shown here is derived from an EMBL/GenBank/DDBJ whole genome shotgun (WGS) entry which is preliminary data.</text>
</comment>
<dbReference type="AlphaFoldDB" id="A0A0G2E2E5"/>
<evidence type="ECO:0000313" key="3">
    <source>
        <dbReference type="Proteomes" id="UP000053317"/>
    </source>
</evidence>
<feature type="compositionally biased region" description="Low complexity" evidence="1">
    <location>
        <begin position="404"/>
        <end position="422"/>
    </location>
</feature>
<feature type="compositionally biased region" description="Low complexity" evidence="1">
    <location>
        <begin position="134"/>
        <end position="144"/>
    </location>
</feature>
<feature type="compositionally biased region" description="Low complexity" evidence="1">
    <location>
        <begin position="462"/>
        <end position="471"/>
    </location>
</feature>
<dbReference type="Proteomes" id="UP000053317">
    <property type="component" value="Unassembled WGS sequence"/>
</dbReference>
<feature type="compositionally biased region" description="Basic and acidic residues" evidence="1">
    <location>
        <begin position="553"/>
        <end position="563"/>
    </location>
</feature>
<reference evidence="2 3" key="2">
    <citation type="submission" date="2015-05" db="EMBL/GenBank/DDBJ databases">
        <authorList>
            <person name="Morales-Cruz A."/>
            <person name="Amrine K.C."/>
            <person name="Cantu D."/>
        </authorList>
    </citation>
    <scope>NUCLEOTIDE SEQUENCE [LARGE SCALE GENOMIC DNA]</scope>
    <source>
        <strain evidence="2">UCRPC4</strain>
    </source>
</reference>
<accession>A0A0G2E2E5</accession>
<feature type="region of interest" description="Disordered" evidence="1">
    <location>
        <begin position="375"/>
        <end position="425"/>
    </location>
</feature>
<dbReference type="EMBL" id="LCWF01000160">
    <property type="protein sequence ID" value="KKY16541.1"/>
    <property type="molecule type" value="Genomic_DNA"/>
</dbReference>
<evidence type="ECO:0000313" key="2">
    <source>
        <dbReference type="EMBL" id="KKY16541.1"/>
    </source>
</evidence>
<dbReference type="PANTHER" id="PTHR40130:SF1">
    <property type="entry name" value="SPINDLE POLE BODY-ASSOCIATED PROTEIN CUT12 DOMAIN-CONTAINING PROTEIN"/>
    <property type="match status" value="1"/>
</dbReference>
<keyword evidence="3" id="KW-1185">Reference proteome</keyword>
<dbReference type="PANTHER" id="PTHR40130">
    <property type="entry name" value="EXPRESSED PROTEIN"/>
    <property type="match status" value="1"/>
</dbReference>
<evidence type="ECO:0000256" key="1">
    <source>
        <dbReference type="SAM" id="MobiDB-lite"/>
    </source>
</evidence>
<protein>
    <submittedName>
        <fullName evidence="2">Uncharacterized protein</fullName>
    </submittedName>
</protein>
<feature type="compositionally biased region" description="Polar residues" evidence="1">
    <location>
        <begin position="202"/>
        <end position="212"/>
    </location>
</feature>
<sequence>MENSPITLQNNQAHNHARSALIETRRSNPVAASEEHDLAATEFAAAAQGTTNSEAQRVLLLLEQHHKKLGQILKSRHENASQGLQVAEPQDAALPITSKAAEAAATHLRATSPEANPVIPKLSQNFKPSHRESSNSIASNLASARGIPGPQQRRDSPASPTLSAQHASGKLVGAAVGTRASDQPGKVLNNTVGLPGREQKASPETQGSSTIVDNRAPEPSAMPSSDLRSHQIAAGDAPFQQFYNTFETLISKLSAPLAFAGLPLSSAPISTRADSEPPPVAKKELPSKRPSAQPDPQSGGDVDYSQLISRAALRAIRDGIAQTSVAESFYVVPTTGGTVSYAGILNREQKEAGRHQRQLSNISEDADDFVDARETIPTSPELTRLDAAPAPLRGRLSRQSTSGSTASRKATPASKSSPASGSNNKTMEELTLENQALKHLADNLSKRVHMWEVNAQSSSAALQQSLRSLQSHAPRAVSPASTTRSDSGKGQSLRAPPLTGLLEEPSPGSTEKQRIDELEEIIRKMERERGKQERENEKLKNVVGRYRERWEKLKEGAKSRREGSAATGSGGAGLRGTSIGNGNDDGQMTTEKADRGVEGEDDKKE</sequence>
<proteinExistence type="predicted"/>
<feature type="region of interest" description="Disordered" evidence="1">
    <location>
        <begin position="269"/>
        <end position="302"/>
    </location>
</feature>
<feature type="region of interest" description="Disordered" evidence="1">
    <location>
        <begin position="462"/>
        <end position="518"/>
    </location>
</feature>
<feature type="region of interest" description="Disordered" evidence="1">
    <location>
        <begin position="553"/>
        <end position="605"/>
    </location>
</feature>
<dbReference type="Gene3D" id="1.20.58.80">
    <property type="entry name" value="Phosphotransferase system, lactose/cellobiose-type IIA subunit"/>
    <property type="match status" value="1"/>
</dbReference>
<feature type="compositionally biased region" description="Basic and acidic residues" evidence="1">
    <location>
        <begin position="591"/>
        <end position="605"/>
    </location>
</feature>
<organism evidence="2 3">
    <name type="scientific">Phaeomoniella chlamydospora</name>
    <name type="common">Phaeoacremonium chlamydosporum</name>
    <dbReference type="NCBI Taxonomy" id="158046"/>
    <lineage>
        <taxon>Eukaryota</taxon>
        <taxon>Fungi</taxon>
        <taxon>Dikarya</taxon>
        <taxon>Ascomycota</taxon>
        <taxon>Pezizomycotina</taxon>
        <taxon>Eurotiomycetes</taxon>
        <taxon>Chaetothyriomycetidae</taxon>
        <taxon>Phaeomoniellales</taxon>
        <taxon>Phaeomoniellaceae</taxon>
        <taxon>Phaeomoniella</taxon>
    </lineage>
</organism>
<gene>
    <name evidence="2" type="ORF">UCRPC4_g05878</name>
</gene>
<reference evidence="2 3" key="1">
    <citation type="submission" date="2015-05" db="EMBL/GenBank/DDBJ databases">
        <title>Distinctive expansion of gene families associated with plant cell wall degradation and secondary metabolism in the genomes of grapevine trunk pathogens.</title>
        <authorList>
            <person name="Lawrence D.P."/>
            <person name="Travadon R."/>
            <person name="Rolshausen P.E."/>
            <person name="Baumgartner K."/>
        </authorList>
    </citation>
    <scope>NUCLEOTIDE SEQUENCE [LARGE SCALE GENOMIC DNA]</scope>
    <source>
        <strain evidence="2">UCRPC4</strain>
    </source>
</reference>
<name>A0A0G2E2E5_PHACM</name>
<feature type="region of interest" description="Disordered" evidence="1">
    <location>
        <begin position="108"/>
        <end position="229"/>
    </location>
</feature>